<keyword evidence="2" id="KW-1003">Cell membrane</keyword>
<evidence type="ECO:0000256" key="6">
    <source>
        <dbReference type="SAM" id="Phobius"/>
    </source>
</evidence>
<evidence type="ECO:0000313" key="8">
    <source>
        <dbReference type="Proteomes" id="UP000275281"/>
    </source>
</evidence>
<feature type="transmembrane region" description="Helical" evidence="6">
    <location>
        <begin position="124"/>
        <end position="142"/>
    </location>
</feature>
<evidence type="ECO:0000256" key="1">
    <source>
        <dbReference type="ARBA" id="ARBA00004651"/>
    </source>
</evidence>
<evidence type="ECO:0000256" key="4">
    <source>
        <dbReference type="ARBA" id="ARBA00022989"/>
    </source>
</evidence>
<dbReference type="Proteomes" id="UP000275281">
    <property type="component" value="Unassembled WGS sequence"/>
</dbReference>
<feature type="transmembrane region" description="Helical" evidence="6">
    <location>
        <begin position="66"/>
        <end position="90"/>
    </location>
</feature>
<accession>A0A3N5Z9K6</accession>
<keyword evidence="8" id="KW-1185">Reference proteome</keyword>
<dbReference type="AlphaFoldDB" id="A0A3N5Z9K6"/>
<evidence type="ECO:0000256" key="3">
    <source>
        <dbReference type="ARBA" id="ARBA00022692"/>
    </source>
</evidence>
<comment type="caution">
    <text evidence="7">The sequence shown here is derived from an EMBL/GenBank/DDBJ whole genome shotgun (WGS) entry which is preliminary data.</text>
</comment>
<gene>
    <name evidence="7" type="ORF">DRW07_14270</name>
</gene>
<feature type="transmembrane region" description="Helical" evidence="6">
    <location>
        <begin position="26"/>
        <end position="50"/>
    </location>
</feature>
<organism evidence="7 8">
    <name type="scientific">Alteromonas sediminis</name>
    <dbReference type="NCBI Taxonomy" id="2259342"/>
    <lineage>
        <taxon>Bacteria</taxon>
        <taxon>Pseudomonadati</taxon>
        <taxon>Pseudomonadota</taxon>
        <taxon>Gammaproteobacteria</taxon>
        <taxon>Alteromonadales</taxon>
        <taxon>Alteromonadaceae</taxon>
        <taxon>Alteromonas/Salinimonas group</taxon>
        <taxon>Alteromonas</taxon>
    </lineage>
</organism>
<reference evidence="7 8" key="1">
    <citation type="submission" date="2018-11" db="EMBL/GenBank/DDBJ databases">
        <authorList>
            <person name="Ye M.-Q."/>
            <person name="Du Z.-J."/>
        </authorList>
    </citation>
    <scope>NUCLEOTIDE SEQUENCE [LARGE SCALE GENOMIC DNA]</scope>
    <source>
        <strain evidence="7 8">U0105</strain>
    </source>
</reference>
<dbReference type="GO" id="GO:0005886">
    <property type="term" value="C:plasma membrane"/>
    <property type="evidence" value="ECO:0007669"/>
    <property type="project" value="UniProtKB-SubCell"/>
</dbReference>
<keyword evidence="4 6" id="KW-1133">Transmembrane helix</keyword>
<evidence type="ECO:0008006" key="9">
    <source>
        <dbReference type="Google" id="ProtNLM"/>
    </source>
</evidence>
<evidence type="ECO:0000256" key="5">
    <source>
        <dbReference type="ARBA" id="ARBA00023136"/>
    </source>
</evidence>
<protein>
    <recommendedName>
        <fullName evidence="9">Phosphate-starvation-inducible E-like protein</fullName>
    </recommendedName>
</protein>
<keyword evidence="3 6" id="KW-0812">Transmembrane</keyword>
<name>A0A3N5Z9K6_9ALTE</name>
<dbReference type="RefSeq" id="WP_124028599.1">
    <property type="nucleotide sequence ID" value="NZ_JBHRSN010000007.1"/>
</dbReference>
<dbReference type="Pfam" id="PF06146">
    <property type="entry name" value="PsiE"/>
    <property type="match status" value="1"/>
</dbReference>
<evidence type="ECO:0000313" key="7">
    <source>
        <dbReference type="EMBL" id="RPJ65968.1"/>
    </source>
</evidence>
<sequence length="148" mass="16495">MHNDDHHLSQNGDWLMNMLNKGISQIIRVLAVMMVVVIVLCVADVGFVIYEKLTAPPQYLLSLNDIFAVFASFLAVLIAIEIFANITLYLRDDVIHIRLVVATALMAIARKVIVLDFTTVTPEYVYGIGIVVLALGITYYLVTIKART</sequence>
<feature type="transmembrane region" description="Helical" evidence="6">
    <location>
        <begin position="97"/>
        <end position="118"/>
    </location>
</feature>
<dbReference type="EMBL" id="RPOK01000004">
    <property type="protein sequence ID" value="RPJ65968.1"/>
    <property type="molecule type" value="Genomic_DNA"/>
</dbReference>
<dbReference type="InterPro" id="IPR020948">
    <property type="entry name" value="P_starv_induced_PsiE-like"/>
</dbReference>
<keyword evidence="5 6" id="KW-0472">Membrane</keyword>
<evidence type="ECO:0000256" key="2">
    <source>
        <dbReference type="ARBA" id="ARBA00022475"/>
    </source>
</evidence>
<dbReference type="OrthoDB" id="598027at2"/>
<proteinExistence type="predicted"/>
<comment type="subcellular location">
    <subcellularLocation>
        <location evidence="1">Cell membrane</location>
        <topology evidence="1">Multi-pass membrane protein</topology>
    </subcellularLocation>
</comment>